<gene>
    <name evidence="1" type="ORF">XENTR_v90026106mg</name>
</gene>
<proteinExistence type="predicted"/>
<reference evidence="1" key="3">
    <citation type="submission" date="2016-05" db="EMBL/GenBank/DDBJ databases">
        <title>WGS assembly of Xenopus tropicalis.</title>
        <authorList>
            <person name="Sessions A."/>
            <person name="Jenkins J."/>
            <person name="Mitros T."/>
            <person name="Lyons J.T."/>
            <person name="Dichmann D.S."/>
            <person name="Robert J."/>
            <person name="Harland R.M."/>
            <person name="Rokhsar D.S."/>
        </authorList>
    </citation>
    <scope>NUCLEOTIDE SEQUENCE</scope>
    <source>
        <strain evidence="1">Nigerian</strain>
    </source>
</reference>
<protein>
    <submittedName>
        <fullName evidence="1">Uncharacterized protein</fullName>
    </submittedName>
</protein>
<reference evidence="1" key="2">
    <citation type="journal article" date="2010" name="Science">
        <title>The genome of the Western clawed frog Xenopus tropicalis.</title>
        <authorList>
            <person name="Hellsten U."/>
            <person name="Harland R.M."/>
            <person name="Gilchrist M.J."/>
            <person name="Hendrix D."/>
            <person name="Jurka J."/>
            <person name="Kapitonov V."/>
            <person name="Ovcharenko I."/>
            <person name="Putnam N.H."/>
            <person name="Shu S."/>
            <person name="Taher L."/>
            <person name="Blitz I.L."/>
            <person name="Blumberg B."/>
            <person name="Dichmann D.S."/>
            <person name="Dubchak I."/>
            <person name="Amaya E."/>
            <person name="Detter J.C."/>
            <person name="Fletcher R."/>
            <person name="Gerhard D.S."/>
            <person name="Goodstein D."/>
            <person name="Graves T."/>
            <person name="Grigoriev I.V."/>
            <person name="Grimwood J."/>
            <person name="Kawashima T."/>
            <person name="Lindquist E."/>
            <person name="Lucas S.M."/>
            <person name="Mead P.E."/>
            <person name="Mitros T."/>
            <person name="Ogino H."/>
            <person name="Ohta Y."/>
            <person name="Poliakov A.V."/>
            <person name="Pollet N."/>
            <person name="Robert J."/>
            <person name="Salamov A."/>
            <person name="Sater A.K."/>
            <person name="Schmutz J."/>
            <person name="Terry A."/>
            <person name="Vize P.D."/>
            <person name="Warren W.C."/>
            <person name="Wells D."/>
            <person name="Wills A."/>
            <person name="Wilson R.K."/>
            <person name="Zimmerman L.B."/>
            <person name="Zorn A.M."/>
            <person name="Grainger R."/>
            <person name="Grammer T."/>
            <person name="Khokha M.K."/>
            <person name="Richardson P.M."/>
            <person name="Rokhsar D.S."/>
        </authorList>
    </citation>
    <scope>NUCLEOTIDE SEQUENCE [LARGE SCALE GENOMIC DNA]</scope>
    <source>
        <strain evidence="1">Nigerian</strain>
    </source>
</reference>
<sequence>MVAASPLLVPRRFLFYLLSNTYLHMGDMSSKTQLPSKEGALPGRSEKMRVSAQHLSGIRSALGPVFIPHSRRNDLSHLSVPMKQYKSALFVSNTFPAGVKTGASGMNVTVRKNYYFP</sequence>
<dbReference type="AlphaFoldDB" id="A0A1B8YB02"/>
<organism evidence="1">
    <name type="scientific">Xenopus tropicalis</name>
    <name type="common">Western clawed frog</name>
    <name type="synonym">Silurana tropicalis</name>
    <dbReference type="NCBI Taxonomy" id="8364"/>
    <lineage>
        <taxon>Eukaryota</taxon>
        <taxon>Metazoa</taxon>
        <taxon>Chordata</taxon>
        <taxon>Craniata</taxon>
        <taxon>Vertebrata</taxon>
        <taxon>Euteleostomi</taxon>
        <taxon>Amphibia</taxon>
        <taxon>Batrachia</taxon>
        <taxon>Anura</taxon>
        <taxon>Pipoidea</taxon>
        <taxon>Pipidae</taxon>
        <taxon>Xenopodinae</taxon>
        <taxon>Xenopus</taxon>
        <taxon>Silurana</taxon>
    </lineage>
</organism>
<accession>A0A1B8YB02</accession>
<name>A0A1B8YB02_XENTR</name>
<dbReference type="EMBL" id="KV460357">
    <property type="protein sequence ID" value="OCA20103.1"/>
    <property type="molecule type" value="Genomic_DNA"/>
</dbReference>
<reference evidence="1" key="1">
    <citation type="submission" date="2009-11" db="EMBL/GenBank/DDBJ databases">
        <authorList>
            <consortium name="US DOE Joint Genome Institute (JGI-PGF)"/>
            <person name="Ottilar R."/>
            <person name="Schmutz J."/>
            <person name="Salamov A."/>
            <person name="Cheng J.F."/>
            <person name="Lucas S."/>
            <person name="Pitluck S."/>
            <person name="Gundlach H."/>
            <person name="Guo Y."/>
            <person name="Haberer G."/>
            <person name="Nasrallah J."/>
            <person name="Mayer K.F.X."/>
            <person name="van de Peer Y."/>
            <person name="Weigel D."/>
            <person name="Grigoriev I.V."/>
        </authorList>
    </citation>
    <scope>NUCLEOTIDE SEQUENCE</scope>
    <source>
        <strain evidence="1">Nigerian</strain>
    </source>
</reference>
<evidence type="ECO:0000313" key="1">
    <source>
        <dbReference type="EMBL" id="OCA20103.1"/>
    </source>
</evidence>